<reference evidence="2 3" key="1">
    <citation type="journal article" date="2019" name="Int. J. Syst. Evol. Microbiol.">
        <title>Streptomyces cyaneochromogenes sp. nov., a blue pigment-producing actinomycete from manganese-contaminated soil.</title>
        <authorList>
            <person name="Tang X."/>
            <person name="Zhao J."/>
            <person name="Li K."/>
            <person name="Chen Z."/>
            <person name="Sun Y."/>
            <person name="Gao J."/>
        </authorList>
    </citation>
    <scope>NUCLEOTIDE SEQUENCE [LARGE SCALE GENOMIC DNA]</scope>
    <source>
        <strain evidence="2 3">MK-45</strain>
    </source>
</reference>
<dbReference type="SUPFAM" id="SSF55486">
    <property type="entry name" value="Metalloproteases ('zincins'), catalytic domain"/>
    <property type="match status" value="1"/>
</dbReference>
<evidence type="ECO:0000313" key="3">
    <source>
        <dbReference type="Proteomes" id="UP000280298"/>
    </source>
</evidence>
<dbReference type="EMBL" id="CP034539">
    <property type="protein sequence ID" value="AZQ33225.1"/>
    <property type="molecule type" value="Genomic_DNA"/>
</dbReference>
<name>A0A3Q9EPR1_9ACTN</name>
<dbReference type="Gene3D" id="3.40.390.10">
    <property type="entry name" value="Collagenase (Catalytic Domain)"/>
    <property type="match status" value="1"/>
</dbReference>
<dbReference type="InterPro" id="IPR024079">
    <property type="entry name" value="MetalloPept_cat_dom_sf"/>
</dbReference>
<dbReference type="PROSITE" id="PS51257">
    <property type="entry name" value="PROKAR_LIPOPROTEIN"/>
    <property type="match status" value="1"/>
</dbReference>
<dbReference type="RefSeq" id="WP_126389714.1">
    <property type="nucleotide sequence ID" value="NZ_CP034539.1"/>
</dbReference>
<evidence type="ECO:0008006" key="4">
    <source>
        <dbReference type="Google" id="ProtNLM"/>
    </source>
</evidence>
<proteinExistence type="predicted"/>
<gene>
    <name evidence="2" type="ORF">EJ357_06980</name>
</gene>
<feature type="chain" id="PRO_5018663630" description="Matrixin family metalloprotease" evidence="1">
    <location>
        <begin position="26"/>
        <end position="177"/>
    </location>
</feature>
<protein>
    <recommendedName>
        <fullName evidence="4">Matrixin family metalloprotease</fullName>
    </recommendedName>
</protein>
<dbReference type="OrthoDB" id="2640398at2"/>
<dbReference type="GO" id="GO:0008237">
    <property type="term" value="F:metallopeptidase activity"/>
    <property type="evidence" value="ECO:0007669"/>
    <property type="project" value="InterPro"/>
</dbReference>
<organism evidence="2 3">
    <name type="scientific">Streptomyces cyaneochromogenes</name>
    <dbReference type="NCBI Taxonomy" id="2496836"/>
    <lineage>
        <taxon>Bacteria</taxon>
        <taxon>Bacillati</taxon>
        <taxon>Actinomycetota</taxon>
        <taxon>Actinomycetes</taxon>
        <taxon>Kitasatosporales</taxon>
        <taxon>Streptomycetaceae</taxon>
        <taxon>Streptomyces</taxon>
    </lineage>
</organism>
<sequence>MRSMRPARSLVITSLATACTIALFAAPAHGTYWSGGMPRADFSIRTYSYNPTWQGPLDNGIVNWNGTPTPAAIGKLSSSPNTLTATSYSDTWYGLFTSSGPRDSSRTFTIKLNSRTISRDATNFSNMVTRVFSHELGHGLSMADNPSTSSSSIMKYTAWNTLVKPTTYDIAEVNRIY</sequence>
<evidence type="ECO:0000256" key="1">
    <source>
        <dbReference type="SAM" id="SignalP"/>
    </source>
</evidence>
<accession>A0A3Q9EPR1</accession>
<feature type="signal peptide" evidence="1">
    <location>
        <begin position="1"/>
        <end position="25"/>
    </location>
</feature>
<keyword evidence="1" id="KW-0732">Signal</keyword>
<keyword evidence="3" id="KW-1185">Reference proteome</keyword>
<dbReference type="Proteomes" id="UP000280298">
    <property type="component" value="Chromosome"/>
</dbReference>
<evidence type="ECO:0000313" key="2">
    <source>
        <dbReference type="EMBL" id="AZQ33225.1"/>
    </source>
</evidence>
<dbReference type="AlphaFoldDB" id="A0A3Q9EPR1"/>
<dbReference type="KEGG" id="scya:EJ357_06980"/>